<dbReference type="AlphaFoldDB" id="A0AAU7NP59"/>
<dbReference type="KEGG" id="mech:Q9L42_000165"/>
<keyword evidence="3" id="KW-1185">Reference proteome</keyword>
<feature type="transmembrane region" description="Helical" evidence="1">
    <location>
        <begin position="70"/>
        <end position="91"/>
    </location>
</feature>
<keyword evidence="1" id="KW-0472">Membrane</keyword>
<protein>
    <submittedName>
        <fullName evidence="2">Uncharacterized protein</fullName>
    </submittedName>
</protein>
<sequence length="95" mass="10047">MSAKADGGIAFPVSIKQFSPAAGCFRQIQMAAGDTTACSTPSFGVSVSDALALYRYKGCKQGWLSGIKRILASAPIIGFISGTATFVEVWIEFLY</sequence>
<evidence type="ECO:0000313" key="3">
    <source>
        <dbReference type="Proteomes" id="UP001225378"/>
    </source>
</evidence>
<geneLocation type="plasmid" evidence="2 3">
    <name>unnamed1</name>
</geneLocation>
<evidence type="ECO:0000256" key="1">
    <source>
        <dbReference type="SAM" id="Phobius"/>
    </source>
</evidence>
<reference evidence="2 3" key="1">
    <citation type="journal article" date="2024" name="Microbiology">
        <title>Methylomarinum rosea sp. nov., a novel halophilic methanotrophic bacterium from the hypersaline Lake Elton.</title>
        <authorList>
            <person name="Suleimanov R.Z."/>
            <person name="Oshkin I.Y."/>
            <person name="Danilova O.V."/>
            <person name="Suzina N.E."/>
            <person name="Dedysh S.N."/>
        </authorList>
    </citation>
    <scope>NUCLEOTIDE SEQUENCE [LARGE SCALE GENOMIC DNA]</scope>
    <source>
        <strain evidence="2 3">Ch1-1</strain>
        <plasmid evidence="3">unnamed1</plasmid>
    </source>
</reference>
<gene>
    <name evidence="2" type="ORF">Q9L42_000165</name>
</gene>
<organism evidence="2 3">
    <name type="scientific">Methylomarinum roseum</name>
    <dbReference type="NCBI Taxonomy" id="3067653"/>
    <lineage>
        <taxon>Bacteria</taxon>
        <taxon>Pseudomonadati</taxon>
        <taxon>Pseudomonadota</taxon>
        <taxon>Gammaproteobacteria</taxon>
        <taxon>Methylococcales</taxon>
        <taxon>Methylococcaceae</taxon>
        <taxon>Methylomarinum</taxon>
    </lineage>
</organism>
<keyword evidence="1" id="KW-0812">Transmembrane</keyword>
<dbReference type="Proteomes" id="UP001225378">
    <property type="component" value="Plasmid unnamed1"/>
</dbReference>
<keyword evidence="2" id="KW-0614">Plasmid</keyword>
<dbReference type="EMBL" id="CP157742">
    <property type="protein sequence ID" value="XBS18744.1"/>
    <property type="molecule type" value="Genomic_DNA"/>
</dbReference>
<proteinExistence type="predicted"/>
<dbReference type="RefSeq" id="WP_305910370.1">
    <property type="nucleotide sequence ID" value="NZ_CP157742.1"/>
</dbReference>
<name>A0AAU7NP59_9GAMM</name>
<keyword evidence="1" id="KW-1133">Transmembrane helix</keyword>
<accession>A0AAU7NP59</accession>
<evidence type="ECO:0000313" key="2">
    <source>
        <dbReference type="EMBL" id="XBS18744.1"/>
    </source>
</evidence>